<evidence type="ECO:0000256" key="1">
    <source>
        <dbReference type="ARBA" id="ARBA00006497"/>
    </source>
</evidence>
<name>A0A3G5A8L9_9VIRU</name>
<comment type="similarity">
    <text evidence="1">Belongs to the mimivirus BTB/WD family.</text>
</comment>
<reference evidence="3" key="1">
    <citation type="submission" date="2018-10" db="EMBL/GenBank/DDBJ databases">
        <title>Hidden diversity of soil giant viruses.</title>
        <authorList>
            <person name="Schulz F."/>
            <person name="Alteio L."/>
            <person name="Goudeau D."/>
            <person name="Ryan E.M."/>
            <person name="Malmstrom R.R."/>
            <person name="Blanchard J."/>
            <person name="Woyke T."/>
        </authorList>
    </citation>
    <scope>NUCLEOTIDE SEQUENCE</scope>
    <source>
        <strain evidence="3">HYV1</strain>
    </source>
</reference>
<protein>
    <recommendedName>
        <fullName evidence="2">BTB domain-containing protein</fullName>
    </recommendedName>
</protein>
<accession>A0A3G5A8L9</accession>
<dbReference type="InterPro" id="IPR000210">
    <property type="entry name" value="BTB/POZ_dom"/>
</dbReference>
<dbReference type="PROSITE" id="PS50097">
    <property type="entry name" value="BTB"/>
    <property type="match status" value="1"/>
</dbReference>
<dbReference type="PANTHER" id="PTHR22744">
    <property type="entry name" value="HELIX LOOP HELIX PROTEIN 21-RELATED"/>
    <property type="match status" value="1"/>
</dbReference>
<organism evidence="3">
    <name type="scientific">Hyperionvirus sp</name>
    <dbReference type="NCBI Taxonomy" id="2487770"/>
    <lineage>
        <taxon>Viruses</taxon>
        <taxon>Varidnaviria</taxon>
        <taxon>Bamfordvirae</taxon>
        <taxon>Nucleocytoviricota</taxon>
        <taxon>Megaviricetes</taxon>
        <taxon>Imitervirales</taxon>
        <taxon>Mimiviridae</taxon>
        <taxon>Klosneuvirinae</taxon>
    </lineage>
</organism>
<dbReference type="InterPro" id="IPR011333">
    <property type="entry name" value="SKP1/BTB/POZ_sf"/>
</dbReference>
<feature type="domain" description="BTB" evidence="2">
    <location>
        <begin position="12"/>
        <end position="82"/>
    </location>
</feature>
<dbReference type="EMBL" id="MK072384">
    <property type="protein sequence ID" value="AYV82844.1"/>
    <property type="molecule type" value="Genomic_DNA"/>
</dbReference>
<dbReference type="PANTHER" id="PTHR22744:SF17">
    <property type="entry name" value="BTB DOMAIN-CONTAINING PROTEIN"/>
    <property type="match status" value="1"/>
</dbReference>
<dbReference type="Pfam" id="PF00651">
    <property type="entry name" value="BTB"/>
    <property type="match status" value="1"/>
</dbReference>
<gene>
    <name evidence="3" type="ORF">Hyperionvirus2_212</name>
</gene>
<evidence type="ECO:0000313" key="3">
    <source>
        <dbReference type="EMBL" id="AYV82844.1"/>
    </source>
</evidence>
<sequence>MEPRPEFAFQKHDVVFLVDGIELPFYKAILFEHSDVFKKMFSNKMVECKENKVEVENFSSFDIETFLRVIHPLIPQKVNFTNVFKIFEVAHMYQCAIVLEQCFKCIQNYYFEGMALNYFIDGLQNSYLLAEKFSDDSKIAELFKGAVSNIIKNFSKDNSDKYNFSSLAVLPGCILALIIEGVYKEKNLRVALEKSIPKPKVTPRLIRKVVVAKPKAEAVVE</sequence>
<dbReference type="CDD" id="cd18186">
    <property type="entry name" value="BTB_POZ_ZBTB_KLHL-like"/>
    <property type="match status" value="1"/>
</dbReference>
<dbReference type="SMART" id="SM00225">
    <property type="entry name" value="BTB"/>
    <property type="match status" value="1"/>
</dbReference>
<proteinExistence type="inferred from homology"/>
<evidence type="ECO:0000259" key="2">
    <source>
        <dbReference type="PROSITE" id="PS50097"/>
    </source>
</evidence>
<dbReference type="SUPFAM" id="SSF54695">
    <property type="entry name" value="POZ domain"/>
    <property type="match status" value="1"/>
</dbReference>
<dbReference type="Gene3D" id="3.30.710.10">
    <property type="entry name" value="Potassium Channel Kv1.1, Chain A"/>
    <property type="match status" value="1"/>
</dbReference>